<evidence type="ECO:0008006" key="4">
    <source>
        <dbReference type="Google" id="ProtNLM"/>
    </source>
</evidence>
<reference evidence="2 3" key="1">
    <citation type="journal article" date="2015" name="Sci. Rep.">
        <title>The power of single molecule real-time sequencing technology in the de novo assembly of a eukaryotic genome.</title>
        <authorList>
            <person name="Sakai H."/>
            <person name="Naito K."/>
            <person name="Ogiso-Tanaka E."/>
            <person name="Takahashi Y."/>
            <person name="Iseki K."/>
            <person name="Muto C."/>
            <person name="Satou K."/>
            <person name="Teruya K."/>
            <person name="Shiroma A."/>
            <person name="Shimoji M."/>
            <person name="Hirano T."/>
            <person name="Itoh T."/>
            <person name="Kaga A."/>
            <person name="Tomooka N."/>
        </authorList>
    </citation>
    <scope>NUCLEOTIDE SEQUENCE [LARGE SCALE GENOMIC DNA]</scope>
    <source>
        <strain evidence="3">cv. Shumari</strain>
    </source>
</reference>
<organism evidence="2 3">
    <name type="scientific">Vigna angularis var. angularis</name>
    <dbReference type="NCBI Taxonomy" id="157739"/>
    <lineage>
        <taxon>Eukaryota</taxon>
        <taxon>Viridiplantae</taxon>
        <taxon>Streptophyta</taxon>
        <taxon>Embryophyta</taxon>
        <taxon>Tracheophyta</taxon>
        <taxon>Spermatophyta</taxon>
        <taxon>Magnoliopsida</taxon>
        <taxon>eudicotyledons</taxon>
        <taxon>Gunneridae</taxon>
        <taxon>Pentapetalae</taxon>
        <taxon>rosids</taxon>
        <taxon>fabids</taxon>
        <taxon>Fabales</taxon>
        <taxon>Fabaceae</taxon>
        <taxon>Papilionoideae</taxon>
        <taxon>50 kb inversion clade</taxon>
        <taxon>NPAAA clade</taxon>
        <taxon>indigoferoid/millettioid clade</taxon>
        <taxon>Phaseoleae</taxon>
        <taxon>Vigna</taxon>
    </lineage>
</organism>
<dbReference type="AlphaFoldDB" id="A0A0S3RBS5"/>
<proteinExistence type="predicted"/>
<dbReference type="Proteomes" id="UP000291084">
    <property type="component" value="Chromosome 2"/>
</dbReference>
<keyword evidence="1" id="KW-0812">Transmembrane</keyword>
<dbReference type="EMBL" id="AP015035">
    <property type="protein sequence ID" value="BAT78099.1"/>
    <property type="molecule type" value="Genomic_DNA"/>
</dbReference>
<evidence type="ECO:0000313" key="3">
    <source>
        <dbReference type="Proteomes" id="UP000291084"/>
    </source>
</evidence>
<protein>
    <recommendedName>
        <fullName evidence="4">Transmembrane protein</fullName>
    </recommendedName>
</protein>
<keyword evidence="1" id="KW-0472">Membrane</keyword>
<keyword evidence="3" id="KW-1185">Reference proteome</keyword>
<accession>A0A0S3RBS5</accession>
<sequence length="107" mass="12832">MQVSVTIQSSESLRGVWVGWDLIRVIGTCCMSKGFFSYLCHNHQHTDYIRLSVCAFVFRLSSFFSFSFLFSPVSPFQHGTFLNKYFIFYIHIYVFLFIIFFHFFKYR</sequence>
<feature type="transmembrane region" description="Helical" evidence="1">
    <location>
        <begin position="51"/>
        <end position="73"/>
    </location>
</feature>
<gene>
    <name evidence="2" type="primary">Vigan.02G073900</name>
    <name evidence="2" type="ORF">VIGAN_02073900</name>
</gene>
<keyword evidence="1" id="KW-1133">Transmembrane helix</keyword>
<feature type="transmembrane region" description="Helical" evidence="1">
    <location>
        <begin position="85"/>
        <end position="104"/>
    </location>
</feature>
<name>A0A0S3RBS5_PHAAN</name>
<evidence type="ECO:0000313" key="2">
    <source>
        <dbReference type="EMBL" id="BAT78099.1"/>
    </source>
</evidence>
<evidence type="ECO:0000256" key="1">
    <source>
        <dbReference type="SAM" id="Phobius"/>
    </source>
</evidence>